<dbReference type="RefSeq" id="WP_015795726.1">
    <property type="nucleotide sequence ID" value="NC_013131.1"/>
</dbReference>
<evidence type="ECO:0000313" key="2">
    <source>
        <dbReference type="EMBL" id="ACU75998.1"/>
    </source>
</evidence>
<dbReference type="InParanoid" id="C7Q6Y5"/>
<gene>
    <name evidence="2" type="ordered locus">Caci_7169</name>
</gene>
<dbReference type="OrthoDB" id="4500964at2"/>
<dbReference type="AlphaFoldDB" id="C7Q6Y5"/>
<reference evidence="2 3" key="1">
    <citation type="journal article" date="2009" name="Stand. Genomic Sci.">
        <title>Complete genome sequence of Catenulispora acidiphila type strain (ID 139908).</title>
        <authorList>
            <person name="Copeland A."/>
            <person name="Lapidus A."/>
            <person name="Glavina Del Rio T."/>
            <person name="Nolan M."/>
            <person name="Lucas S."/>
            <person name="Chen F."/>
            <person name="Tice H."/>
            <person name="Cheng J.F."/>
            <person name="Bruce D."/>
            <person name="Goodwin L."/>
            <person name="Pitluck S."/>
            <person name="Mikhailova N."/>
            <person name="Pati A."/>
            <person name="Ivanova N."/>
            <person name="Mavromatis K."/>
            <person name="Chen A."/>
            <person name="Palaniappan K."/>
            <person name="Chain P."/>
            <person name="Land M."/>
            <person name="Hauser L."/>
            <person name="Chang Y.J."/>
            <person name="Jeffries C.D."/>
            <person name="Chertkov O."/>
            <person name="Brettin T."/>
            <person name="Detter J.C."/>
            <person name="Han C."/>
            <person name="Ali Z."/>
            <person name="Tindall B.J."/>
            <person name="Goker M."/>
            <person name="Bristow J."/>
            <person name="Eisen J.A."/>
            <person name="Markowitz V."/>
            <person name="Hugenholtz P."/>
            <person name="Kyrpides N.C."/>
            <person name="Klenk H.P."/>
        </authorList>
    </citation>
    <scope>NUCLEOTIDE SEQUENCE [LARGE SCALE GENOMIC DNA]</scope>
    <source>
        <strain evidence="3">DSM 44928 / JCM 14897 / NBRC 102108 / NRRL B-24433 / ID139908</strain>
    </source>
</reference>
<dbReference type="Proteomes" id="UP000000851">
    <property type="component" value="Chromosome"/>
</dbReference>
<evidence type="ECO:0000313" key="3">
    <source>
        <dbReference type="Proteomes" id="UP000000851"/>
    </source>
</evidence>
<dbReference type="eggNOG" id="ENOG5033WQA">
    <property type="taxonomic scope" value="Bacteria"/>
</dbReference>
<name>C7Q6Y5_CATAD</name>
<feature type="region of interest" description="Disordered" evidence="1">
    <location>
        <begin position="1"/>
        <end position="29"/>
    </location>
</feature>
<dbReference type="KEGG" id="cai:Caci_7169"/>
<keyword evidence="3" id="KW-1185">Reference proteome</keyword>
<organism evidence="2 3">
    <name type="scientific">Catenulispora acidiphila (strain DSM 44928 / JCM 14897 / NBRC 102108 / NRRL B-24433 / ID139908)</name>
    <dbReference type="NCBI Taxonomy" id="479433"/>
    <lineage>
        <taxon>Bacteria</taxon>
        <taxon>Bacillati</taxon>
        <taxon>Actinomycetota</taxon>
        <taxon>Actinomycetes</taxon>
        <taxon>Catenulisporales</taxon>
        <taxon>Catenulisporaceae</taxon>
        <taxon>Catenulispora</taxon>
    </lineage>
</organism>
<evidence type="ECO:0000256" key="1">
    <source>
        <dbReference type="SAM" id="MobiDB-lite"/>
    </source>
</evidence>
<dbReference type="STRING" id="479433.Caci_7169"/>
<accession>C7Q6Y5</accession>
<sequence>MNDTGFRPTHVTPLDGMPTWDGPDPSEPSALLDPVLPVQVVETQGDWARVLCANNWSAWVDGRLLVALPDGPPGTDRPQARTPDPRPLLAQLERTLTAYRQLVEQLAAGTIDLQAFRERSVGLRVGVIVDGESAWLLDLEHDRWWYCHDTQLQTFATVEAPPGVHGAAAAASEGEH</sequence>
<protein>
    <submittedName>
        <fullName evidence="2">Uncharacterized protein</fullName>
    </submittedName>
</protein>
<dbReference type="HOGENOM" id="CLU_093483_1_0_11"/>
<dbReference type="EMBL" id="CP001700">
    <property type="protein sequence ID" value="ACU75998.1"/>
    <property type="molecule type" value="Genomic_DNA"/>
</dbReference>
<proteinExistence type="predicted"/>